<dbReference type="SUPFAM" id="SSF51430">
    <property type="entry name" value="NAD(P)-linked oxidoreductase"/>
    <property type="match status" value="1"/>
</dbReference>
<dbReference type="InterPro" id="IPR036812">
    <property type="entry name" value="NAD(P)_OxRdtase_dom_sf"/>
</dbReference>
<organism evidence="3 4">
    <name type="scientific">Cyanidium caldarium</name>
    <name type="common">Red alga</name>
    <dbReference type="NCBI Taxonomy" id="2771"/>
    <lineage>
        <taxon>Eukaryota</taxon>
        <taxon>Rhodophyta</taxon>
        <taxon>Bangiophyceae</taxon>
        <taxon>Cyanidiales</taxon>
        <taxon>Cyanidiaceae</taxon>
        <taxon>Cyanidium</taxon>
    </lineage>
</organism>
<feature type="domain" description="NADP-dependent oxidoreductase" evidence="2">
    <location>
        <begin position="95"/>
        <end position="412"/>
    </location>
</feature>
<dbReference type="PANTHER" id="PTHR43364:SF4">
    <property type="entry name" value="NAD(P)-LINKED OXIDOREDUCTASE SUPERFAMILY PROTEIN"/>
    <property type="match status" value="1"/>
</dbReference>
<evidence type="ECO:0000313" key="3">
    <source>
        <dbReference type="EMBL" id="KAK4534534.1"/>
    </source>
</evidence>
<dbReference type="AlphaFoldDB" id="A0AAV9IQK8"/>
<dbReference type="InterPro" id="IPR023210">
    <property type="entry name" value="NADP_OxRdtase_dom"/>
</dbReference>
<dbReference type="Gene3D" id="3.20.20.100">
    <property type="entry name" value="NADP-dependent oxidoreductase domain"/>
    <property type="match status" value="1"/>
</dbReference>
<dbReference type="InterPro" id="IPR050523">
    <property type="entry name" value="AKR_Detox_Biosynth"/>
</dbReference>
<name>A0AAV9IQK8_CYACA</name>
<reference evidence="3 4" key="1">
    <citation type="submission" date="2022-07" db="EMBL/GenBank/DDBJ databases">
        <title>Genome-wide signatures of adaptation to extreme environments.</title>
        <authorList>
            <person name="Cho C.H."/>
            <person name="Yoon H.S."/>
        </authorList>
    </citation>
    <scope>NUCLEOTIDE SEQUENCE [LARGE SCALE GENOMIC DNA]</scope>
    <source>
        <strain evidence="3 4">DBV 063 E5</strain>
    </source>
</reference>
<dbReference type="GO" id="GO:0016491">
    <property type="term" value="F:oxidoreductase activity"/>
    <property type="evidence" value="ECO:0007669"/>
    <property type="project" value="UniProtKB-KW"/>
</dbReference>
<evidence type="ECO:0000259" key="2">
    <source>
        <dbReference type="Pfam" id="PF00248"/>
    </source>
</evidence>
<dbReference type="PANTHER" id="PTHR43364">
    <property type="entry name" value="NADH-SPECIFIC METHYLGLYOXAL REDUCTASE-RELATED"/>
    <property type="match status" value="1"/>
</dbReference>
<protein>
    <recommendedName>
        <fullName evidence="2">NADP-dependent oxidoreductase domain-containing protein</fullName>
    </recommendedName>
</protein>
<keyword evidence="1" id="KW-0560">Oxidoreductase</keyword>
<comment type="caution">
    <text evidence="3">The sequence shown here is derived from an EMBL/GenBank/DDBJ whole genome shotgun (WGS) entry which is preliminary data.</text>
</comment>
<sequence length="442" mass="49021">MFVQTPLGCNRSGSSFHFFTGKSVLGVTVGGVRRIRYRHSPHRLFELIAQSDRGGRDHAAAAAAAASPARPSTARAEWPIKRQLGESDLLVTNCCLGTMTWGEQNTAAEAHQQLDYAIHERGLNFIDCAEAYPVPPRPETQGATERILGQWLRQNRALRSQLVLASKVCGPGRFMNWIRGGPQLDRRSIIDACHASLERLGVDTIDLYQIHWPARRVPLFGEHAFPDPHSAAEAEALVPSVETQLEAMQQLVRDGKVRYVGLSNETPVGMMEFAHAAERAGLPRVVSVQNSYSLLHREFEGAHAEASARCHAPLLVYSPLAGGVLSGKYLPDADPQQRENSRFTIFQSYMERFRKPSATEAVRQYAQVARRFGKTPAQLALSFVRTRWFVGSVIVGATRVEHLQENLAAFDEHSDAGRWDADMEQAVNEVYLNGYRDVALGV</sequence>
<proteinExistence type="predicted"/>
<dbReference type="PRINTS" id="PR00069">
    <property type="entry name" value="ALDKETRDTASE"/>
</dbReference>
<gene>
    <name evidence="3" type="ORF">CDCA_CDCA02G0559</name>
</gene>
<dbReference type="EMBL" id="JANCYW010000002">
    <property type="protein sequence ID" value="KAK4534534.1"/>
    <property type="molecule type" value="Genomic_DNA"/>
</dbReference>
<keyword evidence="4" id="KW-1185">Reference proteome</keyword>
<evidence type="ECO:0000313" key="4">
    <source>
        <dbReference type="Proteomes" id="UP001301350"/>
    </source>
</evidence>
<dbReference type="Proteomes" id="UP001301350">
    <property type="component" value="Unassembled WGS sequence"/>
</dbReference>
<evidence type="ECO:0000256" key="1">
    <source>
        <dbReference type="ARBA" id="ARBA00023002"/>
    </source>
</evidence>
<dbReference type="CDD" id="cd19094">
    <property type="entry name" value="AKR_Tas-like"/>
    <property type="match status" value="1"/>
</dbReference>
<dbReference type="InterPro" id="IPR020471">
    <property type="entry name" value="AKR"/>
</dbReference>
<accession>A0AAV9IQK8</accession>
<dbReference type="Pfam" id="PF00248">
    <property type="entry name" value="Aldo_ket_red"/>
    <property type="match status" value="1"/>
</dbReference>